<reference evidence="2" key="1">
    <citation type="submission" date="2016-11" db="UniProtKB">
        <authorList>
            <consortium name="WormBaseParasite"/>
        </authorList>
    </citation>
    <scope>IDENTIFICATION</scope>
    <source>
        <strain evidence="2">KR3021</strain>
    </source>
</reference>
<proteinExistence type="predicted"/>
<name>A0AC35U2M2_9BILA</name>
<organism evidence="1 2">
    <name type="scientific">Rhabditophanes sp. KR3021</name>
    <dbReference type="NCBI Taxonomy" id="114890"/>
    <lineage>
        <taxon>Eukaryota</taxon>
        <taxon>Metazoa</taxon>
        <taxon>Ecdysozoa</taxon>
        <taxon>Nematoda</taxon>
        <taxon>Chromadorea</taxon>
        <taxon>Rhabditida</taxon>
        <taxon>Tylenchina</taxon>
        <taxon>Panagrolaimomorpha</taxon>
        <taxon>Strongyloidoidea</taxon>
        <taxon>Alloionematidae</taxon>
        <taxon>Rhabditophanes</taxon>
    </lineage>
</organism>
<protein>
    <submittedName>
        <fullName evidence="2">Calpain catalytic domain-containing protein</fullName>
    </submittedName>
</protein>
<evidence type="ECO:0000313" key="1">
    <source>
        <dbReference type="Proteomes" id="UP000095286"/>
    </source>
</evidence>
<dbReference type="WBParaSite" id="RSKR_0000683900.1">
    <property type="protein sequence ID" value="RSKR_0000683900.1"/>
    <property type="gene ID" value="RSKR_0000683900"/>
</dbReference>
<accession>A0AC35U2M2</accession>
<dbReference type="Proteomes" id="UP000095286">
    <property type="component" value="Unplaced"/>
</dbReference>
<sequence>MIDDDASLTNRDFTDNNDIVTLAETHRGGNLRDLVWLRPSDIYTIDGRQYRWSVLHDPKSSDIIQGHLGNCWFLSALAVIAERKELLEKIMITKVYQQNGVYLLYLCIDGLWQSILVDDFLPCDKNSRKQVFAQARKNQLWIPLIEKAFAKVYGSYGKLTAGRTIEGFSVLCGCPVKELDITSLKNEENGGLEMIWAKMASANEAGFLLGASCGSRSNADNSAEYKRVGLLSNHAYSLLDCIALPDGRRVLRVRNPWGGNFVWNQEWSEKWSGWTPELKNILKFKSNTNDGSFYMPFEAFCYYFDAVDIAKIRKNWKELRIPLKIENNWCSPNLQALKVIVTHDTEATFVLYQNESRKKPDNHDIFMLVHKEDSTHGGPGRLVAATSRKLAAFTSTDDIFLTAGIYFVTYFSFTKFSNNSPPLNGVVTIHSSKSMKASFTLVSPAFYHESLAVYVKK</sequence>
<evidence type="ECO:0000313" key="2">
    <source>
        <dbReference type="WBParaSite" id="RSKR_0000683900.1"/>
    </source>
</evidence>